<feature type="repeat" description="TPR" evidence="1">
    <location>
        <begin position="73"/>
        <end position="106"/>
    </location>
</feature>
<feature type="repeat" description="TPR" evidence="1">
    <location>
        <begin position="244"/>
        <end position="277"/>
    </location>
</feature>
<evidence type="ECO:0000313" key="3">
    <source>
        <dbReference type="Proteomes" id="UP000233293"/>
    </source>
</evidence>
<dbReference type="GO" id="GO:0016757">
    <property type="term" value="F:glycosyltransferase activity"/>
    <property type="evidence" value="ECO:0007669"/>
    <property type="project" value="InterPro"/>
</dbReference>
<dbReference type="PANTHER" id="PTHR44809:SF1">
    <property type="entry name" value="PROTEIN O-MANNOSYL-TRANSFERASE TMTC1"/>
    <property type="match status" value="1"/>
</dbReference>
<organism evidence="2 3">
    <name type="scientific">Telmatospirillum siberiense</name>
    <dbReference type="NCBI Taxonomy" id="382514"/>
    <lineage>
        <taxon>Bacteria</taxon>
        <taxon>Pseudomonadati</taxon>
        <taxon>Pseudomonadota</taxon>
        <taxon>Alphaproteobacteria</taxon>
        <taxon>Rhodospirillales</taxon>
        <taxon>Rhodospirillaceae</taxon>
        <taxon>Telmatospirillum</taxon>
    </lineage>
</organism>
<dbReference type="OrthoDB" id="6193797at2"/>
<dbReference type="SUPFAM" id="SSF48452">
    <property type="entry name" value="TPR-like"/>
    <property type="match status" value="1"/>
</dbReference>
<comment type="caution">
    <text evidence="2">The sequence shown here is derived from an EMBL/GenBank/DDBJ whole genome shotgun (WGS) entry which is preliminary data.</text>
</comment>
<keyword evidence="3" id="KW-1185">Reference proteome</keyword>
<sequence length="599" mass="66034">MSNPASASFIDAMTHHQAGRLAAAADGYRRVLAEMPGYPYALHGLGVIALQSGRSDEALALIERALAIEPEFAEAYVNRGNLLRKAGRMAEARQSYRHATDLRPGDAEAPYNLGTLLQMTGEGTAASICYRRTLDLIPAHAKALNNLGIQYKLEGRNEQALRCFRRAAAAQPEFAEAWYNQGVTLAGFVDAFPEASRAYRNAIALRPAYAEAHNNLGLALSHLGRAGEAETVLVRALVLSPGRPEILNNLGMACQGQRKLDEALACYDQALALRPDFAEAHNNRGMALLTAGDFEEGWREREWRWRTPHLAQSQQSFAQPLWRGEPAAGARILIHAEQGFGDSIQFCRYIPRLADRGLRVILSVPQELRRLLSGLPGIEQLLEEGDALPPFDLHCPMMSLPLAFSSTLADIPSRVPYLSAADRSVDAWRRRLPDDGRCRVGLAWAGNSRSHMADLAALDRRRSLPAERLTILGDRPDVTAYSLQKTEPLPPPGSPVVDHMGSIDDFAEAAALIANLDLVISVDTAVAHLAGALGKPIWLLNRFDNCWRWLQGRDDSPWYPTLRQFRQPRPGDWEAVLAAVSQALTEQAPSLTRWRRTKP</sequence>
<keyword evidence="1" id="KW-0802">TPR repeat</keyword>
<dbReference type="Pfam" id="PF01075">
    <property type="entry name" value="Glyco_transf_9"/>
    <property type="match status" value="1"/>
</dbReference>
<dbReference type="SUPFAM" id="SSF53756">
    <property type="entry name" value="UDP-Glycosyltransferase/glycogen phosphorylase"/>
    <property type="match status" value="1"/>
</dbReference>
<dbReference type="SMART" id="SM00028">
    <property type="entry name" value="TPR"/>
    <property type="match status" value="8"/>
</dbReference>
<dbReference type="Proteomes" id="UP000233293">
    <property type="component" value="Unassembled WGS sequence"/>
</dbReference>
<accession>A0A2N3PN44</accession>
<dbReference type="InterPro" id="IPR052943">
    <property type="entry name" value="TMTC_O-mannosyl-trnsfr"/>
</dbReference>
<dbReference type="RefSeq" id="WP_101253353.1">
    <property type="nucleotide sequence ID" value="NZ_PIUM01000043.1"/>
</dbReference>
<evidence type="ECO:0000313" key="2">
    <source>
        <dbReference type="EMBL" id="PKU21821.1"/>
    </source>
</evidence>
<dbReference type="InterPro" id="IPR002201">
    <property type="entry name" value="Glyco_trans_9"/>
</dbReference>
<dbReference type="InterPro" id="IPR019734">
    <property type="entry name" value="TPR_rpt"/>
</dbReference>
<dbReference type="Gene3D" id="3.40.50.2000">
    <property type="entry name" value="Glycogen Phosphorylase B"/>
    <property type="match status" value="1"/>
</dbReference>
<protein>
    <submittedName>
        <fullName evidence="2">Sulfotransferase</fullName>
    </submittedName>
</protein>
<dbReference type="Pfam" id="PF13432">
    <property type="entry name" value="TPR_16"/>
    <property type="match status" value="2"/>
</dbReference>
<dbReference type="InterPro" id="IPR011990">
    <property type="entry name" value="TPR-like_helical_dom_sf"/>
</dbReference>
<dbReference type="Pfam" id="PF13414">
    <property type="entry name" value="TPR_11"/>
    <property type="match status" value="2"/>
</dbReference>
<dbReference type="Gene3D" id="1.25.40.10">
    <property type="entry name" value="Tetratricopeptide repeat domain"/>
    <property type="match status" value="5"/>
</dbReference>
<dbReference type="PROSITE" id="PS50005">
    <property type="entry name" value="TPR"/>
    <property type="match status" value="4"/>
</dbReference>
<dbReference type="AlphaFoldDB" id="A0A2N3PN44"/>
<feature type="repeat" description="TPR" evidence="1">
    <location>
        <begin position="39"/>
        <end position="72"/>
    </location>
</feature>
<dbReference type="EMBL" id="PIUM01000043">
    <property type="protein sequence ID" value="PKU21821.1"/>
    <property type="molecule type" value="Genomic_DNA"/>
</dbReference>
<evidence type="ECO:0000256" key="1">
    <source>
        <dbReference type="PROSITE-ProRule" id="PRU00339"/>
    </source>
</evidence>
<gene>
    <name evidence="2" type="ORF">CWS72_24855</name>
</gene>
<keyword evidence="2" id="KW-0808">Transferase</keyword>
<feature type="repeat" description="TPR" evidence="1">
    <location>
        <begin position="141"/>
        <end position="174"/>
    </location>
</feature>
<proteinExistence type="predicted"/>
<dbReference type="PANTHER" id="PTHR44809">
    <property type="match status" value="1"/>
</dbReference>
<name>A0A2N3PN44_9PROT</name>
<reference evidence="3" key="1">
    <citation type="submission" date="2017-12" db="EMBL/GenBank/DDBJ databases">
        <title>Draft genome sequence of Telmatospirillum siberiense 26-4b1T, an acidotolerant peatland alphaproteobacterium potentially involved in sulfur cycling.</title>
        <authorList>
            <person name="Hausmann B."/>
            <person name="Pjevac P."/>
            <person name="Schreck K."/>
            <person name="Herbold C.W."/>
            <person name="Daims H."/>
            <person name="Wagner M."/>
            <person name="Pester M."/>
            <person name="Loy A."/>
        </authorList>
    </citation>
    <scope>NUCLEOTIDE SEQUENCE [LARGE SCALE GENOMIC DNA]</scope>
    <source>
        <strain evidence="3">26-4b1</strain>
    </source>
</reference>